<keyword evidence="11" id="KW-1185">Reference proteome</keyword>
<keyword evidence="7" id="KW-0807">Transducer</keyword>
<comment type="caution">
    <text evidence="10">The sequence shown here is derived from an EMBL/GenBank/DDBJ whole genome shotgun (WGS) entry which is preliminary data.</text>
</comment>
<evidence type="ECO:0000256" key="1">
    <source>
        <dbReference type="ARBA" id="ARBA00004141"/>
    </source>
</evidence>
<feature type="domain" description="G-protein coupled receptors family 1 profile" evidence="9">
    <location>
        <begin position="44"/>
        <end position="323"/>
    </location>
</feature>
<keyword evidence="3 8" id="KW-1133">Transmembrane helix</keyword>
<dbReference type="PANTHER" id="PTHR24243:SF230">
    <property type="entry name" value="G-PROTEIN COUPLED RECEPTORS FAMILY 1 PROFILE DOMAIN-CONTAINING PROTEIN"/>
    <property type="match status" value="1"/>
</dbReference>
<comment type="subcellular location">
    <subcellularLocation>
        <location evidence="1">Membrane</location>
        <topology evidence="1">Multi-pass membrane protein</topology>
    </subcellularLocation>
</comment>
<gene>
    <name evidence="10" type="ORF">PoB_004936200</name>
</gene>
<dbReference type="InterPro" id="IPR017452">
    <property type="entry name" value="GPCR_Rhodpsn_7TM"/>
</dbReference>
<evidence type="ECO:0000256" key="3">
    <source>
        <dbReference type="ARBA" id="ARBA00022989"/>
    </source>
</evidence>
<dbReference type="SUPFAM" id="SSF81321">
    <property type="entry name" value="Family A G protein-coupled receptor-like"/>
    <property type="match status" value="1"/>
</dbReference>
<sequence>MDTDNVIVNLTSSPSSRPYAEVFTWTYNVLCPGWPLIILFGLLANLTNIVVFLKAGLKDNVTILLLCLSVSDMIFLILIAPSACTYVIRYFYRDWPWPFDIGFVDKLLYWPAMSCYDFSSYISVWLGVTRCACVAMPLQFKFVFTKARTVKAIMVLFLLVVPLRAPAMSTFKIARGIDPRTNQSSLYLARQNSVAINRFNDILNRTLLPWISFVIMIACVCIIKLKLYQASLVRRSHSSTSQTMKAVNDVGERSSRDDRVIHSVVLICCIFIASLLPFLVYSSVRLIYPEFDTTGRLQYLFFAFGGISRTCAYLNPSVNIFVYYKYNSKYRAILLSIRKSKPILNSQLRNSSEM</sequence>
<proteinExistence type="predicted"/>
<evidence type="ECO:0000313" key="11">
    <source>
        <dbReference type="Proteomes" id="UP000735302"/>
    </source>
</evidence>
<evidence type="ECO:0000313" key="10">
    <source>
        <dbReference type="EMBL" id="GFO22857.1"/>
    </source>
</evidence>
<feature type="transmembrane region" description="Helical" evidence="8">
    <location>
        <begin position="260"/>
        <end position="280"/>
    </location>
</feature>
<dbReference type="Pfam" id="PF00001">
    <property type="entry name" value="7tm_1"/>
    <property type="match status" value="1"/>
</dbReference>
<name>A0AAV4BU45_9GAST</name>
<dbReference type="Gene3D" id="1.20.1070.10">
    <property type="entry name" value="Rhodopsin 7-helix transmembrane proteins"/>
    <property type="match status" value="1"/>
</dbReference>
<reference evidence="10 11" key="1">
    <citation type="journal article" date="2021" name="Elife">
        <title>Chloroplast acquisition without the gene transfer in kleptoplastic sea slugs, Plakobranchus ocellatus.</title>
        <authorList>
            <person name="Maeda T."/>
            <person name="Takahashi S."/>
            <person name="Yoshida T."/>
            <person name="Shimamura S."/>
            <person name="Takaki Y."/>
            <person name="Nagai Y."/>
            <person name="Toyoda A."/>
            <person name="Suzuki Y."/>
            <person name="Arimoto A."/>
            <person name="Ishii H."/>
            <person name="Satoh N."/>
            <person name="Nishiyama T."/>
            <person name="Hasebe M."/>
            <person name="Maruyama T."/>
            <person name="Minagawa J."/>
            <person name="Obokata J."/>
            <person name="Shigenobu S."/>
        </authorList>
    </citation>
    <scope>NUCLEOTIDE SEQUENCE [LARGE SCALE GENOMIC DNA]</scope>
</reference>
<feature type="transmembrane region" description="Helical" evidence="8">
    <location>
        <begin position="33"/>
        <end position="53"/>
    </location>
</feature>
<feature type="transmembrane region" description="Helical" evidence="8">
    <location>
        <begin position="108"/>
        <end position="128"/>
    </location>
</feature>
<dbReference type="PROSITE" id="PS50262">
    <property type="entry name" value="G_PROTEIN_RECEP_F1_2"/>
    <property type="match status" value="1"/>
</dbReference>
<keyword evidence="6 10" id="KW-0675">Receptor</keyword>
<organism evidence="10 11">
    <name type="scientific">Plakobranchus ocellatus</name>
    <dbReference type="NCBI Taxonomy" id="259542"/>
    <lineage>
        <taxon>Eukaryota</taxon>
        <taxon>Metazoa</taxon>
        <taxon>Spiralia</taxon>
        <taxon>Lophotrochozoa</taxon>
        <taxon>Mollusca</taxon>
        <taxon>Gastropoda</taxon>
        <taxon>Heterobranchia</taxon>
        <taxon>Euthyneura</taxon>
        <taxon>Panpulmonata</taxon>
        <taxon>Sacoglossa</taxon>
        <taxon>Placobranchoidea</taxon>
        <taxon>Plakobranchidae</taxon>
        <taxon>Plakobranchus</taxon>
    </lineage>
</organism>
<dbReference type="GO" id="GO:0005886">
    <property type="term" value="C:plasma membrane"/>
    <property type="evidence" value="ECO:0007669"/>
    <property type="project" value="TreeGrafter"/>
</dbReference>
<evidence type="ECO:0000259" key="9">
    <source>
        <dbReference type="PROSITE" id="PS50262"/>
    </source>
</evidence>
<keyword evidence="4" id="KW-0297">G-protein coupled receptor</keyword>
<dbReference type="EMBL" id="BLXT01005456">
    <property type="protein sequence ID" value="GFO22857.1"/>
    <property type="molecule type" value="Genomic_DNA"/>
</dbReference>
<dbReference type="PRINTS" id="PR00237">
    <property type="entry name" value="GPCRRHODOPSN"/>
</dbReference>
<feature type="transmembrane region" description="Helical" evidence="8">
    <location>
        <begin position="300"/>
        <end position="324"/>
    </location>
</feature>
<keyword evidence="5 8" id="KW-0472">Membrane</keyword>
<protein>
    <submittedName>
        <fullName evidence="10">Chemosensory receptor a</fullName>
    </submittedName>
</protein>
<dbReference type="PANTHER" id="PTHR24243">
    <property type="entry name" value="G-PROTEIN COUPLED RECEPTOR"/>
    <property type="match status" value="1"/>
</dbReference>
<dbReference type="InterPro" id="IPR000276">
    <property type="entry name" value="GPCR_Rhodpsn"/>
</dbReference>
<evidence type="ECO:0000256" key="6">
    <source>
        <dbReference type="ARBA" id="ARBA00023170"/>
    </source>
</evidence>
<evidence type="ECO:0000256" key="4">
    <source>
        <dbReference type="ARBA" id="ARBA00023040"/>
    </source>
</evidence>
<evidence type="ECO:0000256" key="2">
    <source>
        <dbReference type="ARBA" id="ARBA00022692"/>
    </source>
</evidence>
<evidence type="ECO:0000256" key="8">
    <source>
        <dbReference type="SAM" id="Phobius"/>
    </source>
</evidence>
<evidence type="ECO:0000256" key="5">
    <source>
        <dbReference type="ARBA" id="ARBA00023136"/>
    </source>
</evidence>
<feature type="transmembrane region" description="Helical" evidence="8">
    <location>
        <begin position="65"/>
        <end position="88"/>
    </location>
</feature>
<feature type="transmembrane region" description="Helical" evidence="8">
    <location>
        <begin position="149"/>
        <end position="167"/>
    </location>
</feature>
<dbReference type="Proteomes" id="UP000735302">
    <property type="component" value="Unassembled WGS sequence"/>
</dbReference>
<accession>A0AAV4BU45</accession>
<evidence type="ECO:0000256" key="7">
    <source>
        <dbReference type="ARBA" id="ARBA00023224"/>
    </source>
</evidence>
<dbReference type="GO" id="GO:0004930">
    <property type="term" value="F:G protein-coupled receptor activity"/>
    <property type="evidence" value="ECO:0007669"/>
    <property type="project" value="UniProtKB-KW"/>
</dbReference>
<dbReference type="AlphaFoldDB" id="A0AAV4BU45"/>
<feature type="transmembrane region" description="Helical" evidence="8">
    <location>
        <begin position="207"/>
        <end position="225"/>
    </location>
</feature>
<keyword evidence="2 8" id="KW-0812">Transmembrane</keyword>